<dbReference type="GO" id="GO:0016301">
    <property type="term" value="F:kinase activity"/>
    <property type="evidence" value="ECO:0007669"/>
    <property type="project" value="UniProtKB-KW"/>
</dbReference>
<evidence type="ECO:0000256" key="14">
    <source>
        <dbReference type="SAM" id="Phobius"/>
    </source>
</evidence>
<feature type="domain" description="HAMP" evidence="16">
    <location>
        <begin position="278"/>
        <end position="331"/>
    </location>
</feature>
<proteinExistence type="predicted"/>
<dbReference type="EC" id="2.7.13.3" evidence="3"/>
<dbReference type="SUPFAM" id="SSF47384">
    <property type="entry name" value="Homodimeric domain of signal transducing histidine kinase"/>
    <property type="match status" value="1"/>
</dbReference>
<evidence type="ECO:0000256" key="5">
    <source>
        <dbReference type="ARBA" id="ARBA00022553"/>
    </source>
</evidence>
<dbReference type="SUPFAM" id="SSF158472">
    <property type="entry name" value="HAMP domain-like"/>
    <property type="match status" value="1"/>
</dbReference>
<evidence type="ECO:0000256" key="6">
    <source>
        <dbReference type="ARBA" id="ARBA00022679"/>
    </source>
</evidence>
<dbReference type="Proteomes" id="UP001469365">
    <property type="component" value="Unassembled WGS sequence"/>
</dbReference>
<comment type="subcellular location">
    <subcellularLocation>
        <location evidence="2">Cell membrane</location>
        <topology evidence="2">Multi-pass membrane protein</topology>
    </subcellularLocation>
</comment>
<evidence type="ECO:0000256" key="11">
    <source>
        <dbReference type="ARBA" id="ARBA00022989"/>
    </source>
</evidence>
<dbReference type="CDD" id="cd06225">
    <property type="entry name" value="HAMP"/>
    <property type="match status" value="1"/>
</dbReference>
<evidence type="ECO:0000256" key="10">
    <source>
        <dbReference type="ARBA" id="ARBA00022840"/>
    </source>
</evidence>
<dbReference type="PANTHER" id="PTHR45528:SF1">
    <property type="entry name" value="SENSOR HISTIDINE KINASE CPXA"/>
    <property type="match status" value="1"/>
</dbReference>
<keyword evidence="12" id="KW-0902">Two-component regulatory system</keyword>
<dbReference type="RefSeq" id="WP_341417795.1">
    <property type="nucleotide sequence ID" value="NZ_JBBPCC010000016.1"/>
</dbReference>
<dbReference type="CDD" id="cd00082">
    <property type="entry name" value="HisKA"/>
    <property type="match status" value="1"/>
</dbReference>
<dbReference type="Gene3D" id="1.10.287.130">
    <property type="match status" value="1"/>
</dbReference>
<dbReference type="Pfam" id="PF00672">
    <property type="entry name" value="HAMP"/>
    <property type="match status" value="1"/>
</dbReference>
<keyword evidence="6" id="KW-0808">Transferase</keyword>
<comment type="caution">
    <text evidence="17">The sequence shown here is derived from an EMBL/GenBank/DDBJ whole genome shotgun (WGS) entry which is preliminary data.</text>
</comment>
<name>A0ABU9DP53_9BACL</name>
<keyword evidence="4" id="KW-1003">Cell membrane</keyword>
<evidence type="ECO:0000256" key="13">
    <source>
        <dbReference type="ARBA" id="ARBA00023136"/>
    </source>
</evidence>
<evidence type="ECO:0000256" key="12">
    <source>
        <dbReference type="ARBA" id="ARBA00023012"/>
    </source>
</evidence>
<keyword evidence="5" id="KW-0597">Phosphoprotein</keyword>
<reference evidence="17 18" key="1">
    <citation type="submission" date="2024-04" db="EMBL/GenBank/DDBJ databases">
        <title>draft genome sequnece of Paenibacillus filicis.</title>
        <authorList>
            <person name="Kim D.-U."/>
        </authorList>
    </citation>
    <scope>NUCLEOTIDE SEQUENCE [LARGE SCALE GENOMIC DNA]</scope>
    <source>
        <strain evidence="17 18">KACC14197</strain>
    </source>
</reference>
<keyword evidence="8" id="KW-0547">Nucleotide-binding</keyword>
<dbReference type="InterPro" id="IPR005467">
    <property type="entry name" value="His_kinase_dom"/>
</dbReference>
<dbReference type="Gene3D" id="6.10.340.10">
    <property type="match status" value="1"/>
</dbReference>
<dbReference type="InterPro" id="IPR036890">
    <property type="entry name" value="HATPase_C_sf"/>
</dbReference>
<keyword evidence="13 14" id="KW-0472">Membrane</keyword>
<keyword evidence="10" id="KW-0067">ATP-binding</keyword>
<feature type="transmembrane region" description="Helical" evidence="14">
    <location>
        <begin position="254"/>
        <end position="277"/>
    </location>
</feature>
<evidence type="ECO:0000256" key="2">
    <source>
        <dbReference type="ARBA" id="ARBA00004651"/>
    </source>
</evidence>
<sequence length="552" mass="61562">MRVGQWPMAVKLWGVFAALTLCIFVLLAVLLPWLLKGFFTDQLYDILADSQVGVHLEYRQTPVEPGVLATMGNLLHKQTEAAVGAVNPRYAYPLISTTQTVGPVTPWAETAVARATATIGQAGELPAERMLIQMAPVMPRSGLGADGQVVRHFVIGRNQAPADTREMAATLQRIDMPATPGIALQLSPGALPAQAIATIEQNAYNQTQRLEKYKLDVNNESMLYVIRKELLGGQPNYIVSYASSHYRNDLVTAMFWRLMLLLVGLLVVSWLPCMALAKYLTRPLVQMEQHVGRLAQRDWHEPLETGSRRDEIGRLAKAIEAMRQRLVRQDKSQQFFLQHISHELKTPVMVIRSYAQSILDGVFPKGSLAGSLGVIMKESERLEKRIRDLLILNKLNYFSTREKPHEPFDVKSVVDDTIERLKYRRPEIEWELDLEADAELRGDREQWGIAFENLLDNQLRYAQSCIRVSVTAGSPPAIRVANDGPPLEESELEGLFEPFRTGGSGQFGLGLAIVRQIAGNHGMNVRAVNEDGGVAFYMEAGTETQVPEERAS</sequence>
<dbReference type="PROSITE" id="PS50885">
    <property type="entry name" value="HAMP"/>
    <property type="match status" value="1"/>
</dbReference>
<evidence type="ECO:0000256" key="1">
    <source>
        <dbReference type="ARBA" id="ARBA00000085"/>
    </source>
</evidence>
<keyword evidence="9 17" id="KW-0418">Kinase</keyword>
<keyword evidence="11 14" id="KW-1133">Transmembrane helix</keyword>
<evidence type="ECO:0000313" key="17">
    <source>
        <dbReference type="EMBL" id="MEK8130655.1"/>
    </source>
</evidence>
<dbReference type="SMART" id="SM00304">
    <property type="entry name" value="HAMP"/>
    <property type="match status" value="1"/>
</dbReference>
<dbReference type="SUPFAM" id="SSF55874">
    <property type="entry name" value="ATPase domain of HSP90 chaperone/DNA topoisomerase II/histidine kinase"/>
    <property type="match status" value="1"/>
</dbReference>
<dbReference type="EMBL" id="JBBPCC010000016">
    <property type="protein sequence ID" value="MEK8130655.1"/>
    <property type="molecule type" value="Genomic_DNA"/>
</dbReference>
<evidence type="ECO:0000259" key="15">
    <source>
        <dbReference type="PROSITE" id="PS50109"/>
    </source>
</evidence>
<keyword evidence="7 14" id="KW-0812">Transmembrane</keyword>
<keyword evidence="18" id="KW-1185">Reference proteome</keyword>
<dbReference type="Gene3D" id="3.30.565.10">
    <property type="entry name" value="Histidine kinase-like ATPase, C-terminal domain"/>
    <property type="match status" value="1"/>
</dbReference>
<dbReference type="InterPro" id="IPR050398">
    <property type="entry name" value="HssS/ArlS-like"/>
</dbReference>
<feature type="domain" description="Histidine kinase" evidence="15">
    <location>
        <begin position="339"/>
        <end position="544"/>
    </location>
</feature>
<dbReference type="PROSITE" id="PS50109">
    <property type="entry name" value="HIS_KIN"/>
    <property type="match status" value="1"/>
</dbReference>
<evidence type="ECO:0000256" key="4">
    <source>
        <dbReference type="ARBA" id="ARBA00022475"/>
    </source>
</evidence>
<protein>
    <recommendedName>
        <fullName evidence="3">histidine kinase</fullName>
        <ecNumber evidence="3">2.7.13.3</ecNumber>
    </recommendedName>
</protein>
<dbReference type="PANTHER" id="PTHR45528">
    <property type="entry name" value="SENSOR HISTIDINE KINASE CPXA"/>
    <property type="match status" value="1"/>
</dbReference>
<dbReference type="SMART" id="SM00388">
    <property type="entry name" value="HisKA"/>
    <property type="match status" value="1"/>
</dbReference>
<dbReference type="InterPro" id="IPR003660">
    <property type="entry name" value="HAMP_dom"/>
</dbReference>
<dbReference type="InterPro" id="IPR003594">
    <property type="entry name" value="HATPase_dom"/>
</dbReference>
<accession>A0ABU9DP53</accession>
<dbReference type="InterPro" id="IPR003661">
    <property type="entry name" value="HisK_dim/P_dom"/>
</dbReference>
<feature type="transmembrane region" description="Helical" evidence="14">
    <location>
        <begin position="12"/>
        <end position="35"/>
    </location>
</feature>
<dbReference type="InterPro" id="IPR036097">
    <property type="entry name" value="HisK_dim/P_sf"/>
</dbReference>
<dbReference type="SMART" id="SM00387">
    <property type="entry name" value="HATPase_c"/>
    <property type="match status" value="1"/>
</dbReference>
<evidence type="ECO:0000256" key="3">
    <source>
        <dbReference type="ARBA" id="ARBA00012438"/>
    </source>
</evidence>
<evidence type="ECO:0000256" key="7">
    <source>
        <dbReference type="ARBA" id="ARBA00022692"/>
    </source>
</evidence>
<dbReference type="Pfam" id="PF02518">
    <property type="entry name" value="HATPase_c"/>
    <property type="match status" value="1"/>
</dbReference>
<organism evidence="17 18">
    <name type="scientific">Paenibacillus filicis</name>
    <dbReference type="NCBI Taxonomy" id="669464"/>
    <lineage>
        <taxon>Bacteria</taxon>
        <taxon>Bacillati</taxon>
        <taxon>Bacillota</taxon>
        <taxon>Bacilli</taxon>
        <taxon>Bacillales</taxon>
        <taxon>Paenibacillaceae</taxon>
        <taxon>Paenibacillus</taxon>
    </lineage>
</organism>
<evidence type="ECO:0000259" key="16">
    <source>
        <dbReference type="PROSITE" id="PS50885"/>
    </source>
</evidence>
<gene>
    <name evidence="17" type="ORF">WMW72_22365</name>
</gene>
<dbReference type="Pfam" id="PF00512">
    <property type="entry name" value="HisKA"/>
    <property type="match status" value="1"/>
</dbReference>
<evidence type="ECO:0000256" key="9">
    <source>
        <dbReference type="ARBA" id="ARBA00022777"/>
    </source>
</evidence>
<comment type="catalytic activity">
    <reaction evidence="1">
        <text>ATP + protein L-histidine = ADP + protein N-phospho-L-histidine.</text>
        <dbReference type="EC" id="2.7.13.3"/>
    </reaction>
</comment>
<evidence type="ECO:0000256" key="8">
    <source>
        <dbReference type="ARBA" id="ARBA00022741"/>
    </source>
</evidence>
<evidence type="ECO:0000313" key="18">
    <source>
        <dbReference type="Proteomes" id="UP001469365"/>
    </source>
</evidence>